<feature type="transmembrane region" description="Helical" evidence="11">
    <location>
        <begin position="67"/>
        <end position="90"/>
    </location>
</feature>
<evidence type="ECO:0000256" key="1">
    <source>
        <dbReference type="ARBA" id="ARBA00002264"/>
    </source>
</evidence>
<dbReference type="InterPro" id="IPR000515">
    <property type="entry name" value="MetI-like"/>
</dbReference>
<evidence type="ECO:0000313" key="14">
    <source>
        <dbReference type="Proteomes" id="UP001165679"/>
    </source>
</evidence>
<proteinExistence type="inferred from homology"/>
<reference evidence="13" key="2">
    <citation type="submission" date="2022-10" db="EMBL/GenBank/DDBJ databases">
        <authorList>
            <person name="Trinh H.N."/>
        </authorList>
    </citation>
    <scope>NUCLEOTIDE SEQUENCE</scope>
    <source>
        <strain evidence="13">RN2-1</strain>
    </source>
</reference>
<sequence length="282" mass="30955">MSRKTVRRSLWCWLALSPIVVLVLFPFAVMLSTAVKPIDEVLAYPPRWLPTRLAWENFADMWQAADFGTALLNSLVISILATFLAIAVALPAAYAMSRLPFRGRGLYRQFLLVTQMLSPILLVLGLFRMAAAIPLGDGTLVDTRLGVIIIYGAFNIAFAAWMLASYFATIPRDLEEAAWIDGCNRAGAVLRIFLPVAAPAIAVTAIVTFVASWNEFTVALTMLRDPSKLTLTLRVVNLVAGRYSVQWNQVMAATLLATLPVAVMFAVLQRWLVQGLTLGAVK</sequence>
<comment type="caution">
    <text evidence="13">The sequence shown here is derived from an EMBL/GenBank/DDBJ whole genome shotgun (WGS) entry which is preliminary data.</text>
</comment>
<dbReference type="PANTHER" id="PTHR32243:SF50">
    <property type="entry name" value="MALTOSE_MALTODEXTRIN TRANSPORT SYSTEM PERMEASE PROTEIN MALG"/>
    <property type="match status" value="1"/>
</dbReference>
<reference evidence="13" key="1">
    <citation type="submission" date="2022-09" db="EMBL/GenBank/DDBJ databases">
        <title>Rhodovastum sp. nov. RN2-1 isolated from soil in Seongnam, South Korea.</title>
        <authorList>
            <person name="Le N.T."/>
        </authorList>
    </citation>
    <scope>NUCLEOTIDE SEQUENCE</scope>
    <source>
        <strain evidence="13">RN2-1</strain>
    </source>
</reference>
<comment type="function">
    <text evidence="1">Part of the ABC transporter complex MalEFGK involved in maltose/maltodextrin import. Probably responsible for the translocation of the substrate across the membrane.</text>
</comment>
<evidence type="ECO:0000256" key="5">
    <source>
        <dbReference type="ARBA" id="ARBA00022475"/>
    </source>
</evidence>
<keyword evidence="9 11" id="KW-0472">Membrane</keyword>
<dbReference type="InterPro" id="IPR035906">
    <property type="entry name" value="MetI-like_sf"/>
</dbReference>
<dbReference type="EMBL" id="JAPDNT010000047">
    <property type="protein sequence ID" value="MCW3477716.1"/>
    <property type="molecule type" value="Genomic_DNA"/>
</dbReference>
<comment type="similarity">
    <text evidence="3">Belongs to the binding-protein-dependent transport system permease family. MalFG subfamily.</text>
</comment>
<keyword evidence="14" id="KW-1185">Reference proteome</keyword>
<dbReference type="GO" id="GO:0055085">
    <property type="term" value="P:transmembrane transport"/>
    <property type="evidence" value="ECO:0007669"/>
    <property type="project" value="InterPro"/>
</dbReference>
<dbReference type="CDD" id="cd06261">
    <property type="entry name" value="TM_PBP2"/>
    <property type="match status" value="1"/>
</dbReference>
<evidence type="ECO:0000256" key="7">
    <source>
        <dbReference type="ARBA" id="ARBA00022692"/>
    </source>
</evidence>
<protein>
    <recommendedName>
        <fullName evidence="10">Maltose/maltodextrin transport system permease protein MalG</fullName>
    </recommendedName>
</protein>
<feature type="domain" description="ABC transmembrane type-1" evidence="12">
    <location>
        <begin position="71"/>
        <end position="268"/>
    </location>
</feature>
<dbReference type="SUPFAM" id="SSF161098">
    <property type="entry name" value="MetI-like"/>
    <property type="match status" value="1"/>
</dbReference>
<evidence type="ECO:0000256" key="9">
    <source>
        <dbReference type="ARBA" id="ARBA00023136"/>
    </source>
</evidence>
<dbReference type="PROSITE" id="PS50928">
    <property type="entry name" value="ABC_TM1"/>
    <property type="match status" value="1"/>
</dbReference>
<evidence type="ECO:0000256" key="3">
    <source>
        <dbReference type="ARBA" id="ARBA00009047"/>
    </source>
</evidence>
<keyword evidence="4 11" id="KW-0813">Transport</keyword>
<dbReference type="Gene3D" id="1.10.3720.10">
    <property type="entry name" value="MetI-like"/>
    <property type="match status" value="1"/>
</dbReference>
<dbReference type="PANTHER" id="PTHR32243">
    <property type="entry name" value="MALTOSE TRANSPORT SYSTEM PERMEASE-RELATED"/>
    <property type="match status" value="1"/>
</dbReference>
<comment type="subcellular location">
    <subcellularLocation>
        <location evidence="2 11">Cell membrane</location>
        <topology evidence="2 11">Multi-pass membrane protein</topology>
    </subcellularLocation>
</comment>
<evidence type="ECO:0000256" key="11">
    <source>
        <dbReference type="RuleBase" id="RU363032"/>
    </source>
</evidence>
<name>A0AA41YS51_9PROT</name>
<evidence type="ECO:0000256" key="2">
    <source>
        <dbReference type="ARBA" id="ARBA00004651"/>
    </source>
</evidence>
<evidence type="ECO:0000313" key="13">
    <source>
        <dbReference type="EMBL" id="MCW3477716.1"/>
    </source>
</evidence>
<evidence type="ECO:0000259" key="12">
    <source>
        <dbReference type="PROSITE" id="PS50928"/>
    </source>
</evidence>
<evidence type="ECO:0000256" key="6">
    <source>
        <dbReference type="ARBA" id="ARBA00022597"/>
    </source>
</evidence>
<organism evidence="13 14">
    <name type="scientific">Limobrevibacterium gyesilva</name>
    <dbReference type="NCBI Taxonomy" id="2991712"/>
    <lineage>
        <taxon>Bacteria</taxon>
        <taxon>Pseudomonadati</taxon>
        <taxon>Pseudomonadota</taxon>
        <taxon>Alphaproteobacteria</taxon>
        <taxon>Acetobacterales</taxon>
        <taxon>Acetobacteraceae</taxon>
        <taxon>Limobrevibacterium</taxon>
    </lineage>
</organism>
<keyword evidence="6" id="KW-0762">Sugar transport</keyword>
<feature type="transmembrane region" description="Helical" evidence="11">
    <location>
        <begin position="110"/>
        <end position="133"/>
    </location>
</feature>
<feature type="transmembrane region" description="Helical" evidence="11">
    <location>
        <begin position="145"/>
        <end position="168"/>
    </location>
</feature>
<evidence type="ECO:0000256" key="4">
    <source>
        <dbReference type="ARBA" id="ARBA00022448"/>
    </source>
</evidence>
<dbReference type="Pfam" id="PF00528">
    <property type="entry name" value="BPD_transp_1"/>
    <property type="match status" value="1"/>
</dbReference>
<keyword evidence="8 11" id="KW-1133">Transmembrane helix</keyword>
<evidence type="ECO:0000256" key="10">
    <source>
        <dbReference type="ARBA" id="ARBA00041109"/>
    </source>
</evidence>
<feature type="transmembrane region" description="Helical" evidence="11">
    <location>
        <begin position="250"/>
        <end position="268"/>
    </location>
</feature>
<dbReference type="AlphaFoldDB" id="A0AA41YS51"/>
<keyword evidence="7 11" id="KW-0812">Transmembrane</keyword>
<keyword evidence="5" id="KW-1003">Cell membrane</keyword>
<accession>A0AA41YS51</accession>
<evidence type="ECO:0000256" key="8">
    <source>
        <dbReference type="ARBA" id="ARBA00022989"/>
    </source>
</evidence>
<feature type="transmembrane region" description="Helical" evidence="11">
    <location>
        <begin position="189"/>
        <end position="213"/>
    </location>
</feature>
<dbReference type="InterPro" id="IPR050901">
    <property type="entry name" value="BP-dep_ABC_trans_perm"/>
</dbReference>
<gene>
    <name evidence="13" type="ORF">OL599_24465</name>
</gene>
<dbReference type="Proteomes" id="UP001165679">
    <property type="component" value="Unassembled WGS sequence"/>
</dbReference>
<dbReference type="GO" id="GO:0005886">
    <property type="term" value="C:plasma membrane"/>
    <property type="evidence" value="ECO:0007669"/>
    <property type="project" value="UniProtKB-SubCell"/>
</dbReference>
<dbReference type="RefSeq" id="WP_264716682.1">
    <property type="nucleotide sequence ID" value="NZ_JAPDNT010000047.1"/>
</dbReference>